<name>A0A561ERG8_9ACTN</name>
<gene>
    <name evidence="2" type="ORF">FB465_3258</name>
</gene>
<comment type="caution">
    <text evidence="2">The sequence shown here is derived from an EMBL/GenBank/DDBJ whole genome shotgun (WGS) entry which is preliminary data.</text>
</comment>
<reference evidence="2 3" key="1">
    <citation type="submission" date="2019-06" db="EMBL/GenBank/DDBJ databases">
        <title>Sequencing the genomes of 1000 actinobacteria strains.</title>
        <authorList>
            <person name="Klenk H.-P."/>
        </authorList>
    </citation>
    <scope>NUCLEOTIDE SEQUENCE [LARGE SCALE GENOMIC DNA]</scope>
    <source>
        <strain evidence="2 3">DSM 41649</strain>
    </source>
</reference>
<feature type="transmembrane region" description="Helical" evidence="1">
    <location>
        <begin position="70"/>
        <end position="89"/>
    </location>
</feature>
<dbReference type="AlphaFoldDB" id="A0A561ERG8"/>
<keyword evidence="1" id="KW-0812">Transmembrane</keyword>
<keyword evidence="1" id="KW-0472">Membrane</keyword>
<protein>
    <recommendedName>
        <fullName evidence="4">Vitamin K-dependent gamma-carboxylase-like protein</fullName>
    </recommendedName>
</protein>
<feature type="transmembrane region" description="Helical" evidence="1">
    <location>
        <begin position="305"/>
        <end position="326"/>
    </location>
</feature>
<proteinExistence type="predicted"/>
<evidence type="ECO:0008006" key="4">
    <source>
        <dbReference type="Google" id="ProtNLM"/>
    </source>
</evidence>
<evidence type="ECO:0000313" key="3">
    <source>
        <dbReference type="Proteomes" id="UP000318416"/>
    </source>
</evidence>
<keyword evidence="1" id="KW-1133">Transmembrane helix</keyword>
<accession>A0A561ERG8</accession>
<dbReference type="Proteomes" id="UP000318416">
    <property type="component" value="Unassembled WGS sequence"/>
</dbReference>
<sequence>MITYWWLNEMPPISGALRAVFYAGLLILCIVDHPSPLHSAKVIAGTEPAFYTPVGAMRMLGLRWVGPRKLSVVAVLTVVAWTAATVGFLQPVSGILTFLGFAFLHKVNAGALGSNHSTHSALYALLCMSFSVSYDYSLDGFLARHTHWPLLVPEHSVLESGFAPLLLLVFLAYTIFAGGFAKLRYGRHGWLDGSALRYYLEESAVAARWPRLSRLLVDSPQLCRYLAWSTLVVELSAPAAIASSSLRMPLILAWACLHICILLVMMPAYWVQMWCYLLLLDWPWILAAVSGRQQGEAPEADGSGLGGAVFTAVGLLACAALVLVLLRESEQWPFTSVPMYSNGPAAGAVRLPAREELHSRAVRARRGRHAAWQRAWVGEEVMEDIWITPVGDGEPKRLFHLLHEHGVAKKVVRWSQYSKVVRNIAIADVAARPAGCLDPDTADREYPATRFLRTVAPVVRNALPDWQQYERLDLVCRTDSGGVVIGRAGLSEESVRRAPSTRP</sequence>
<organism evidence="2 3">
    <name type="scientific">Kitasatospora atroaurantiaca</name>
    <dbReference type="NCBI Taxonomy" id="285545"/>
    <lineage>
        <taxon>Bacteria</taxon>
        <taxon>Bacillati</taxon>
        <taxon>Actinomycetota</taxon>
        <taxon>Actinomycetes</taxon>
        <taxon>Kitasatosporales</taxon>
        <taxon>Streptomycetaceae</taxon>
        <taxon>Kitasatospora</taxon>
    </lineage>
</organism>
<dbReference type="EMBL" id="VIVR01000001">
    <property type="protein sequence ID" value="TWE18208.1"/>
    <property type="molecule type" value="Genomic_DNA"/>
</dbReference>
<evidence type="ECO:0000313" key="2">
    <source>
        <dbReference type="EMBL" id="TWE18208.1"/>
    </source>
</evidence>
<keyword evidence="3" id="KW-1185">Reference proteome</keyword>
<dbReference type="OrthoDB" id="5197568at2"/>
<dbReference type="RefSeq" id="WP_145791364.1">
    <property type="nucleotide sequence ID" value="NZ_BAAABR010000029.1"/>
</dbReference>
<feature type="transmembrane region" description="Helical" evidence="1">
    <location>
        <begin position="162"/>
        <end position="181"/>
    </location>
</feature>
<evidence type="ECO:0000256" key="1">
    <source>
        <dbReference type="SAM" id="Phobius"/>
    </source>
</evidence>
<feature type="transmembrane region" description="Helical" evidence="1">
    <location>
        <begin position="250"/>
        <end position="270"/>
    </location>
</feature>